<evidence type="ECO:0000313" key="2">
    <source>
        <dbReference type="Proteomes" id="UP000058114"/>
    </source>
</evidence>
<dbReference type="RefSeq" id="WP_060587513.1">
    <property type="nucleotide sequence ID" value="NZ_CP013067.1"/>
</dbReference>
<dbReference type="EMBL" id="CP013067">
    <property type="protein sequence ID" value="ALP41619.1"/>
    <property type="molecule type" value="Genomic_DNA"/>
</dbReference>
<dbReference type="Proteomes" id="UP000058114">
    <property type="component" value="Chromosome"/>
</dbReference>
<protein>
    <recommendedName>
        <fullName evidence="3">Phage tail protein</fullName>
    </recommendedName>
</protein>
<organism evidence="1 2">
    <name type="scientific">Aeromonas schubertii</name>
    <dbReference type="NCBI Taxonomy" id="652"/>
    <lineage>
        <taxon>Bacteria</taxon>
        <taxon>Pseudomonadati</taxon>
        <taxon>Pseudomonadota</taxon>
        <taxon>Gammaproteobacteria</taxon>
        <taxon>Aeromonadales</taxon>
        <taxon>Aeromonadaceae</taxon>
        <taxon>Aeromonas</taxon>
    </lineage>
</organism>
<proteinExistence type="predicted"/>
<name>A0A0S2SIZ6_9GAMM</name>
<accession>A0A0S2SIZ6</accession>
<reference evidence="2" key="1">
    <citation type="submission" date="2015-10" db="EMBL/GenBank/DDBJ databases">
        <title>Complete Genome Sequence of Aeromonas schubertii strain WL1483.</title>
        <authorList>
            <person name="Liu L."/>
        </authorList>
    </citation>
    <scope>NUCLEOTIDE SEQUENCE [LARGE SCALE GENOMIC DNA]</scope>
    <source>
        <strain evidence="2">WL1483</strain>
    </source>
</reference>
<evidence type="ECO:0000313" key="1">
    <source>
        <dbReference type="EMBL" id="ALP41619.1"/>
    </source>
</evidence>
<sequence length="227" mass="25673">MTERPDHELLAPSLPSPLTPWWEDGTTLTEGVAEPAMLATGIMGFWQRIRRAILLPLYATDALRCDEAMLDLLAWERDITRFAGEPLDVYRRRVHFAFVNAQDAGQAAGFVRIFERFGITLRQQMERIEGMDWDLVLVLLDEHTPQLQERLATALITHYRRTCRRYSVGVTASTNQQAGATHFAAGFHTQTATARIDMAGTVWANHTRAAQPVTAHYHTTEATWPKS</sequence>
<dbReference type="PATRIC" id="fig|652.5.peg.3845"/>
<dbReference type="AlphaFoldDB" id="A0A0S2SIZ6"/>
<gene>
    <name evidence="1" type="ORF">WL1483_2200</name>
</gene>
<dbReference type="KEGG" id="asr:WL1483_2200"/>
<evidence type="ECO:0008006" key="3">
    <source>
        <dbReference type="Google" id="ProtNLM"/>
    </source>
</evidence>
<reference evidence="1 2" key="2">
    <citation type="journal article" date="2016" name="Genome Announc.">
        <title>Complete Genome Sequence of the Highly Virulent Aeromonas schubertii Strain WL1483, Isolated from Diseased Snakehead Fish (Channa argus) in China.</title>
        <authorList>
            <person name="Liu L."/>
            <person name="Li N."/>
            <person name="Zhang D."/>
            <person name="Fu X."/>
            <person name="Shi C."/>
            <person name="Lin Q."/>
            <person name="Hao G."/>
        </authorList>
    </citation>
    <scope>NUCLEOTIDE SEQUENCE [LARGE SCALE GENOMIC DNA]</scope>
    <source>
        <strain evidence="1 2">WL1483</strain>
    </source>
</reference>